<proteinExistence type="inferred from homology"/>
<evidence type="ECO:0000313" key="4">
    <source>
        <dbReference type="Proteomes" id="UP000002300"/>
    </source>
</evidence>
<evidence type="ECO:0000256" key="1">
    <source>
        <dbReference type="ARBA" id="ARBA00010751"/>
    </source>
</evidence>
<dbReference type="eggNOG" id="COG0393">
    <property type="taxonomic scope" value="Bacteria"/>
</dbReference>
<dbReference type="HAMAP" id="MF_00338">
    <property type="entry name" value="UPF0145"/>
    <property type="match status" value="1"/>
</dbReference>
<dbReference type="EMBL" id="CP000764">
    <property type="protein sequence ID" value="ABS24110.1"/>
    <property type="molecule type" value="Genomic_DNA"/>
</dbReference>
<gene>
    <name evidence="3" type="ordered locus">Bcer98_3926</name>
</gene>
<dbReference type="KEGG" id="bcy:Bcer98_3926"/>
<comment type="similarity">
    <text evidence="1 2">Belongs to the UPF0145 family.</text>
</comment>
<name>A7GVF2_BACCN</name>
<keyword evidence="4" id="KW-1185">Reference proteome</keyword>
<reference evidence="3 4" key="1">
    <citation type="journal article" date="2008" name="Chem. Biol. Interact.">
        <title>Extending the Bacillus cereus group genomics to putative food-borne pathogens of different toxicity.</title>
        <authorList>
            <person name="Lapidus A."/>
            <person name="Goltsman E."/>
            <person name="Auger S."/>
            <person name="Galleron N."/>
            <person name="Segurens B."/>
            <person name="Dossat C."/>
            <person name="Land M.L."/>
            <person name="Broussolle V."/>
            <person name="Brillard J."/>
            <person name="Guinebretiere M.H."/>
            <person name="Sanchis V."/>
            <person name="Nguen-The C."/>
            <person name="Lereclus D."/>
            <person name="Richardson P."/>
            <person name="Wincker P."/>
            <person name="Weissenbach J."/>
            <person name="Ehrlich S.D."/>
            <person name="Sorokin A."/>
        </authorList>
    </citation>
    <scope>NUCLEOTIDE SEQUENCE [LARGE SCALE GENOMIC DNA]</scope>
    <source>
        <strain evidence="4">DSM 22905 / CIP 110041 / 391-98 / NVH 391-98</strain>
    </source>
</reference>
<protein>
    <recommendedName>
        <fullName evidence="2">UPF0145 protein Bcer98_3926</fullName>
    </recommendedName>
</protein>
<dbReference type="Pfam" id="PF01906">
    <property type="entry name" value="YbjQ_1"/>
    <property type="match status" value="1"/>
</dbReference>
<evidence type="ECO:0000313" key="3">
    <source>
        <dbReference type="EMBL" id="ABS24110.1"/>
    </source>
</evidence>
<dbReference type="InterPro" id="IPR035439">
    <property type="entry name" value="UPF0145_dom_sf"/>
</dbReference>
<dbReference type="Proteomes" id="UP000002300">
    <property type="component" value="Chromosome"/>
</dbReference>
<dbReference type="AlphaFoldDB" id="A7GVF2"/>
<dbReference type="RefSeq" id="WP_012096369.1">
    <property type="nucleotide sequence ID" value="NC_009674.1"/>
</dbReference>
<accession>A7GVF2</accession>
<dbReference type="HOGENOM" id="CLU_117144_1_2_9"/>
<sequence>MLMVSTGSVPTKTITGILGLVTGSVVQSRCVGKDLFASLKSIVGGELVSYTERLEDSKKIVKERMEKEAKELGGNALVGLHFEMAAGQGSSELIGYGTAVIIE</sequence>
<dbReference type="SUPFAM" id="SSF117782">
    <property type="entry name" value="YbjQ-like"/>
    <property type="match status" value="1"/>
</dbReference>
<organism evidence="3 4">
    <name type="scientific">Bacillus cytotoxicus (strain DSM 22905 / CIP 110041 / 391-98 / NVH 391-98)</name>
    <dbReference type="NCBI Taxonomy" id="315749"/>
    <lineage>
        <taxon>Bacteria</taxon>
        <taxon>Bacillati</taxon>
        <taxon>Bacillota</taxon>
        <taxon>Bacilli</taxon>
        <taxon>Bacillales</taxon>
        <taxon>Bacillaceae</taxon>
        <taxon>Bacillus</taxon>
        <taxon>Bacillus cereus group</taxon>
    </lineage>
</organism>
<dbReference type="Gene3D" id="3.30.110.70">
    <property type="entry name" value="Hypothetical protein apc22750. Chain B"/>
    <property type="match status" value="1"/>
</dbReference>
<dbReference type="InterPro" id="IPR002765">
    <property type="entry name" value="UPF0145_YbjQ-like"/>
</dbReference>
<dbReference type="PANTHER" id="PTHR34068">
    <property type="entry name" value="UPF0145 PROTEIN YBJQ"/>
    <property type="match status" value="1"/>
</dbReference>
<evidence type="ECO:0000256" key="2">
    <source>
        <dbReference type="HAMAP-Rule" id="MF_00338"/>
    </source>
</evidence>
<dbReference type="GeneID" id="33899158"/>
<dbReference type="PANTHER" id="PTHR34068:SF2">
    <property type="entry name" value="UPF0145 PROTEIN SCO3412"/>
    <property type="match status" value="1"/>
</dbReference>
<dbReference type="OrthoDB" id="9796448at2"/>